<evidence type="ECO:0000313" key="3">
    <source>
        <dbReference type="Proteomes" id="UP000518752"/>
    </source>
</evidence>
<dbReference type="AlphaFoldDB" id="A0A8H5CSF8"/>
<dbReference type="OrthoDB" id="2576233at2759"/>
<dbReference type="Pfam" id="PF18759">
    <property type="entry name" value="Plavaka"/>
    <property type="match status" value="1"/>
</dbReference>
<keyword evidence="3" id="KW-1185">Reference proteome</keyword>
<organism evidence="2 3">
    <name type="scientific">Collybiopsis confluens</name>
    <dbReference type="NCBI Taxonomy" id="2823264"/>
    <lineage>
        <taxon>Eukaryota</taxon>
        <taxon>Fungi</taxon>
        <taxon>Dikarya</taxon>
        <taxon>Basidiomycota</taxon>
        <taxon>Agaricomycotina</taxon>
        <taxon>Agaricomycetes</taxon>
        <taxon>Agaricomycetidae</taxon>
        <taxon>Agaricales</taxon>
        <taxon>Marasmiineae</taxon>
        <taxon>Omphalotaceae</taxon>
        <taxon>Collybiopsis</taxon>
    </lineage>
</organism>
<protein>
    <recommendedName>
        <fullName evidence="4">C2H2-type domain-containing protein</fullName>
    </recommendedName>
</protein>
<reference evidence="2 3" key="1">
    <citation type="journal article" date="2020" name="ISME J.">
        <title>Uncovering the hidden diversity of litter-decomposition mechanisms in mushroom-forming fungi.</title>
        <authorList>
            <person name="Floudas D."/>
            <person name="Bentzer J."/>
            <person name="Ahren D."/>
            <person name="Johansson T."/>
            <person name="Persson P."/>
            <person name="Tunlid A."/>
        </authorList>
    </citation>
    <scope>NUCLEOTIDE SEQUENCE [LARGE SCALE GENOMIC DNA]</scope>
    <source>
        <strain evidence="2 3">CBS 406.79</strain>
    </source>
</reference>
<dbReference type="InterPro" id="IPR041078">
    <property type="entry name" value="Plavaka"/>
</dbReference>
<evidence type="ECO:0000256" key="1">
    <source>
        <dbReference type="SAM" id="MobiDB-lite"/>
    </source>
</evidence>
<dbReference type="Proteomes" id="UP000518752">
    <property type="component" value="Unassembled WGS sequence"/>
</dbReference>
<feature type="compositionally biased region" description="Basic and acidic residues" evidence="1">
    <location>
        <begin position="186"/>
        <end position="196"/>
    </location>
</feature>
<dbReference type="GO" id="GO:0000245">
    <property type="term" value="P:spliceosomal complex assembly"/>
    <property type="evidence" value="ECO:0007669"/>
    <property type="project" value="InterPro"/>
</dbReference>
<proteinExistence type="predicted"/>
<comment type="caution">
    <text evidence="2">The sequence shown here is derived from an EMBL/GenBank/DDBJ whole genome shotgun (WGS) entry which is preliminary data.</text>
</comment>
<name>A0A8H5CSF8_9AGAR</name>
<dbReference type="InterPro" id="IPR038737">
    <property type="entry name" value="SF3b_su1-like"/>
</dbReference>
<gene>
    <name evidence="2" type="ORF">D9757_013661</name>
</gene>
<sequence length="1220" mass="137874">MEVECPVCFRSFRTAGDRDKHVRGKQDQLHKQHFRNRIQALTTQFSKTVDHLSTTQPQQPSGHSESGSDSELPKVELNDVDANDLPVMSRDMDVDDMDVDSDNDDDNMPELYLDDEDSEPESENAFNQRFDNAIKEFLEAQSAESIEDMFNFLPDLDDSESGSENSSDSGSDLDSDSDAGSTSQADTRRQMDRALVEDENEPRTWQWHPTAGKVYGYRSTQGYKQWKDLFSEVEDASSTSDQAHAESYSPFASRLDWELAQWAVKEKVSQSAFDRLLQIPQMVETLGLSYKNSRSMLKLVDDLPEKFGQWFTKQLSFQDHPEEHFIVHHRDPVEAIKALWGDPSLANHLVYKPAKLFYGDEQKEENRMFSEMWTGSFWNAVQNAIPEGGTVCPVIIASDKTQLTRFAGNKAAYPVYLTIGNVPKALRRKQGTRACVLIAYLSVDKPSAQKNLSKKALKLRNYEIFHRSMAAVLEPLKAAGKNGVEMVGGDGAVRMVYPILSTYVADYPEQCLVTCTKSGCCPKCKREAEELELPDTGDARKQKWTYEIIQEACEAAKKKKRGGNYVHKYAMDNYDVAAGTYEPFWVGFPLTDIHKCIAPDILHQCYQGVFKHLISWVKKLVGMDEIDQRLKALPPACGVRHFKKGISKLNQVTATEHKHIARVFLASLVGKLPSDGVEACRSLLHFIHLAQNPSHDQKTLGYMTEELEIWHKKKSFFIRTGVREEFNIPKFHSLSHYVESIKWLGTTDNYNTEMFERYHIDFAKEAWEASNKRDYFPQMIKWLSRQEKICAYDFYKSWVDSTEDKQAGLHEVVSSTSDDYDEENVVKHNVPLLVANLQNPRLITSNEIQLTKYPHEPRKSIHHIIVSHKATGFLPSLKYFLNSCLPENQRAQTAAQLLEADLPFTSLDVWHHYKFTPINLFDDSSDVPKETIKSTPLSRKTSVTRFDTVIVLDSDEAESTAVIGCRIARVKVIFKLPQNVQRLSGGMVETASFNWPDVPLAYVTWYTRFKQAPDSKSGVGMYHVKPSYDSKGMAQGAIIPLSAIRQSCMLVPSKHAEWDPSWTSDNILDRCSSFLKRLGAFLKVIGLSTLSWISDMVMKQCAATEDVTPAYIKHDILPDLDLIGHTANYGAEFVPACEWMPICFELLDHAAVNSFGHIAKSLGAQDVLRALCSTIAIIIVAETGGPFTRIPAILNNKCPNRDSSVSASSIAGVHLILYWL</sequence>
<evidence type="ECO:0000313" key="2">
    <source>
        <dbReference type="EMBL" id="KAF5347147.1"/>
    </source>
</evidence>
<accession>A0A8H5CSF8</accession>
<feature type="compositionally biased region" description="Acidic residues" evidence="1">
    <location>
        <begin position="93"/>
        <end position="122"/>
    </location>
</feature>
<evidence type="ECO:0008006" key="4">
    <source>
        <dbReference type="Google" id="ProtNLM"/>
    </source>
</evidence>
<feature type="region of interest" description="Disordered" evidence="1">
    <location>
        <begin position="153"/>
        <end position="207"/>
    </location>
</feature>
<feature type="region of interest" description="Disordered" evidence="1">
    <location>
        <begin position="50"/>
        <end position="124"/>
    </location>
</feature>
<dbReference type="EMBL" id="JAACJN010000341">
    <property type="protein sequence ID" value="KAF5347147.1"/>
    <property type="molecule type" value="Genomic_DNA"/>
</dbReference>
<dbReference type="PANTHER" id="PTHR12097">
    <property type="entry name" value="SPLICING FACTOR 3B, SUBUNIT 1-RELATED"/>
    <property type="match status" value="1"/>
</dbReference>
<dbReference type="GO" id="GO:0003729">
    <property type="term" value="F:mRNA binding"/>
    <property type="evidence" value="ECO:0007669"/>
    <property type="project" value="InterPro"/>
</dbReference>
<feature type="compositionally biased region" description="Polar residues" evidence="1">
    <location>
        <begin position="50"/>
        <end position="69"/>
    </location>
</feature>